<evidence type="ECO:0000313" key="1">
    <source>
        <dbReference type="EMBL" id="EOY27271.1"/>
    </source>
</evidence>
<proteinExistence type="predicted"/>
<accession>A0A061GCI1</accession>
<protein>
    <recommendedName>
        <fullName evidence="3">Calcium-binding EF-hand family protein</fullName>
    </recommendedName>
</protein>
<dbReference type="InParanoid" id="A0A061GCI1"/>
<name>A0A061GCI1_THECC</name>
<evidence type="ECO:0000313" key="2">
    <source>
        <dbReference type="Proteomes" id="UP000026915"/>
    </source>
</evidence>
<dbReference type="Gene3D" id="1.10.238.10">
    <property type="entry name" value="EF-hand"/>
    <property type="match status" value="1"/>
</dbReference>
<evidence type="ECO:0008006" key="3">
    <source>
        <dbReference type="Google" id="ProtNLM"/>
    </source>
</evidence>
<dbReference type="AlphaFoldDB" id="A0A061GCI1"/>
<dbReference type="InterPro" id="IPR011992">
    <property type="entry name" value="EF-hand-dom_pair"/>
</dbReference>
<dbReference type="Gramene" id="EOY27271">
    <property type="protein sequence ID" value="EOY27271"/>
    <property type="gene ID" value="TCM_029153"/>
</dbReference>
<organism evidence="1 2">
    <name type="scientific">Theobroma cacao</name>
    <name type="common">Cacao</name>
    <name type="synonym">Cocoa</name>
    <dbReference type="NCBI Taxonomy" id="3641"/>
    <lineage>
        <taxon>Eukaryota</taxon>
        <taxon>Viridiplantae</taxon>
        <taxon>Streptophyta</taxon>
        <taxon>Embryophyta</taxon>
        <taxon>Tracheophyta</taxon>
        <taxon>Spermatophyta</taxon>
        <taxon>Magnoliopsida</taxon>
        <taxon>eudicotyledons</taxon>
        <taxon>Gunneridae</taxon>
        <taxon>Pentapetalae</taxon>
        <taxon>rosids</taxon>
        <taxon>malvids</taxon>
        <taxon>Malvales</taxon>
        <taxon>Malvaceae</taxon>
        <taxon>Byttnerioideae</taxon>
        <taxon>Theobroma</taxon>
    </lineage>
</organism>
<dbReference type="HOGENOM" id="CLU_2473497_0_0_1"/>
<dbReference type="EMBL" id="CM001884">
    <property type="protein sequence ID" value="EOY27271.1"/>
    <property type="molecule type" value="Genomic_DNA"/>
</dbReference>
<gene>
    <name evidence="1" type="ORF">TCM_029153</name>
</gene>
<reference evidence="1 2" key="1">
    <citation type="journal article" date="2013" name="Genome Biol.">
        <title>The genome sequence of the most widely cultivated cacao type and its use to identify candidate genes regulating pod color.</title>
        <authorList>
            <person name="Motamayor J.C."/>
            <person name="Mockaitis K."/>
            <person name="Schmutz J."/>
            <person name="Haiminen N."/>
            <person name="Iii D.L."/>
            <person name="Cornejo O."/>
            <person name="Findley S.D."/>
            <person name="Zheng P."/>
            <person name="Utro F."/>
            <person name="Royaert S."/>
            <person name="Saski C."/>
            <person name="Jenkins J."/>
            <person name="Podicheti R."/>
            <person name="Zhao M."/>
            <person name="Scheffler B.E."/>
            <person name="Stack J.C."/>
            <person name="Feltus F.A."/>
            <person name="Mustiga G.M."/>
            <person name="Amores F."/>
            <person name="Phillips W."/>
            <person name="Marelli J.P."/>
            <person name="May G.D."/>
            <person name="Shapiro H."/>
            <person name="Ma J."/>
            <person name="Bustamante C.D."/>
            <person name="Schnell R.J."/>
            <person name="Main D."/>
            <person name="Gilbert D."/>
            <person name="Parida L."/>
            <person name="Kuhn D.N."/>
        </authorList>
    </citation>
    <scope>NUCLEOTIDE SEQUENCE [LARGE SCALE GENOMIC DNA]</scope>
    <source>
        <strain evidence="2">cv. Matina 1-6</strain>
    </source>
</reference>
<sequence>MGLISRRRDRSAKEPKLKGVFKSYATLGSLNSSELREAFEHLGAKMPHKETEEAMYYADKNKDNLISGDDEFNSLVQYALQKGYGEDA</sequence>
<dbReference type="SUPFAM" id="SSF47473">
    <property type="entry name" value="EF-hand"/>
    <property type="match status" value="1"/>
</dbReference>
<dbReference type="Proteomes" id="UP000026915">
    <property type="component" value="Chromosome 6"/>
</dbReference>
<keyword evidence="2" id="KW-1185">Reference proteome</keyword>